<evidence type="ECO:0000256" key="1">
    <source>
        <dbReference type="ARBA" id="ARBA00022475"/>
    </source>
</evidence>
<evidence type="ECO:0000256" key="4">
    <source>
        <dbReference type="ARBA" id="ARBA00023136"/>
    </source>
</evidence>
<dbReference type="InterPro" id="IPR010445">
    <property type="entry name" value="LapA_dom"/>
</dbReference>
<keyword evidence="9" id="KW-1185">Reference proteome</keyword>
<dbReference type="AlphaFoldDB" id="A0A1I4SS24"/>
<keyword evidence="2 6" id="KW-0812">Transmembrane</keyword>
<dbReference type="RefSeq" id="WP_101289945.1">
    <property type="nucleotide sequence ID" value="NZ_FOUQ01000004.1"/>
</dbReference>
<accession>A0A1I4SS24</accession>
<protein>
    <submittedName>
        <fullName evidence="8">DUF1049 domain-containing protein</fullName>
    </submittedName>
</protein>
<organism evidence="8 9">
    <name type="scientific">Pleomorphomonas diazotrophica</name>
    <dbReference type="NCBI Taxonomy" id="1166257"/>
    <lineage>
        <taxon>Bacteria</taxon>
        <taxon>Pseudomonadati</taxon>
        <taxon>Pseudomonadota</taxon>
        <taxon>Alphaproteobacteria</taxon>
        <taxon>Hyphomicrobiales</taxon>
        <taxon>Pleomorphomonadaceae</taxon>
        <taxon>Pleomorphomonas</taxon>
    </lineage>
</organism>
<sequence>MKTFLRIVVLGPLAIVLVALAVVNNQPVTLILDPFNPSAPFLALTVPLYVVFFATLALGVLVGGIGSWFGQGHVRRAARQSRREAARLKAEMERQHPPEGPETLALRGPGA</sequence>
<evidence type="ECO:0000256" key="3">
    <source>
        <dbReference type="ARBA" id="ARBA00022989"/>
    </source>
</evidence>
<evidence type="ECO:0000256" key="5">
    <source>
        <dbReference type="SAM" id="MobiDB-lite"/>
    </source>
</evidence>
<proteinExistence type="predicted"/>
<dbReference type="OrthoDB" id="7868067at2"/>
<feature type="compositionally biased region" description="Basic and acidic residues" evidence="5">
    <location>
        <begin position="85"/>
        <end position="99"/>
    </location>
</feature>
<evidence type="ECO:0000256" key="6">
    <source>
        <dbReference type="SAM" id="Phobius"/>
    </source>
</evidence>
<reference evidence="8 9" key="1">
    <citation type="submission" date="2017-12" db="EMBL/GenBank/DDBJ databases">
        <title>Anaerobic carbon monoxide metabolism by Pleomorphomonas carboxyditropha sp. nov., a new mesophilic hydrogenogenic carboxidotroph.</title>
        <authorList>
            <person name="Esquivel-Elizondo S."/>
            <person name="Krajmalnik-Brown R."/>
        </authorList>
    </citation>
    <scope>NUCLEOTIDE SEQUENCE [LARGE SCALE GENOMIC DNA]</scope>
    <source>
        <strain evidence="8 9">R5-392</strain>
    </source>
</reference>
<keyword evidence="3 6" id="KW-1133">Transmembrane helix</keyword>
<name>A0A1I4SS24_9HYPH</name>
<evidence type="ECO:0000256" key="2">
    <source>
        <dbReference type="ARBA" id="ARBA00022692"/>
    </source>
</evidence>
<keyword evidence="1" id="KW-1003">Cell membrane</keyword>
<dbReference type="Pfam" id="PF06305">
    <property type="entry name" value="LapA_dom"/>
    <property type="match status" value="1"/>
</dbReference>
<dbReference type="Proteomes" id="UP000233491">
    <property type="component" value="Unassembled WGS sequence"/>
</dbReference>
<comment type="caution">
    <text evidence="8">The sequence shown here is derived from an EMBL/GenBank/DDBJ whole genome shotgun (WGS) entry which is preliminary data.</text>
</comment>
<evidence type="ECO:0000313" key="9">
    <source>
        <dbReference type="Proteomes" id="UP000233491"/>
    </source>
</evidence>
<gene>
    <name evidence="8" type="ORF">CXZ10_13890</name>
</gene>
<dbReference type="EMBL" id="PJNW01000011">
    <property type="protein sequence ID" value="PKR88491.1"/>
    <property type="molecule type" value="Genomic_DNA"/>
</dbReference>
<dbReference type="GO" id="GO:0005886">
    <property type="term" value="C:plasma membrane"/>
    <property type="evidence" value="ECO:0007669"/>
    <property type="project" value="InterPro"/>
</dbReference>
<feature type="region of interest" description="Disordered" evidence="5">
    <location>
        <begin position="85"/>
        <end position="111"/>
    </location>
</feature>
<evidence type="ECO:0000259" key="7">
    <source>
        <dbReference type="Pfam" id="PF06305"/>
    </source>
</evidence>
<feature type="domain" description="Lipopolysaccharide assembly protein A" evidence="7">
    <location>
        <begin position="24"/>
        <end position="92"/>
    </location>
</feature>
<feature type="transmembrane region" description="Helical" evidence="6">
    <location>
        <begin position="49"/>
        <end position="70"/>
    </location>
</feature>
<keyword evidence="4 6" id="KW-0472">Membrane</keyword>
<evidence type="ECO:0000313" key="8">
    <source>
        <dbReference type="EMBL" id="PKR88491.1"/>
    </source>
</evidence>